<evidence type="ECO:0000259" key="1">
    <source>
        <dbReference type="Pfam" id="PF09832"/>
    </source>
</evidence>
<proteinExistence type="predicted"/>
<dbReference type="AlphaFoldDB" id="A0A3B1CPL3"/>
<reference evidence="2" key="1">
    <citation type="submission" date="2018-06" db="EMBL/GenBank/DDBJ databases">
        <authorList>
            <person name="Zhirakovskaya E."/>
        </authorList>
    </citation>
    <scope>NUCLEOTIDE SEQUENCE</scope>
</reference>
<accession>A0A3B1CPL3</accession>
<feature type="domain" description="DUF2059" evidence="1">
    <location>
        <begin position="80"/>
        <end position="136"/>
    </location>
</feature>
<protein>
    <recommendedName>
        <fullName evidence="1">DUF2059 domain-containing protein</fullName>
    </recommendedName>
</protein>
<evidence type="ECO:0000313" key="2">
    <source>
        <dbReference type="EMBL" id="VAX26613.1"/>
    </source>
</evidence>
<organism evidence="2">
    <name type="scientific">hydrothermal vent metagenome</name>
    <dbReference type="NCBI Taxonomy" id="652676"/>
    <lineage>
        <taxon>unclassified sequences</taxon>
        <taxon>metagenomes</taxon>
        <taxon>ecological metagenomes</taxon>
    </lineage>
</organism>
<dbReference type="EMBL" id="UOGF01000016">
    <property type="protein sequence ID" value="VAX26613.1"/>
    <property type="molecule type" value="Genomic_DNA"/>
</dbReference>
<sequence length="154" mass="17434">MKKVSILVVSTLFFMFSAWGVPTFANASEAEKVAHELLEVSGVTKMGTQITAQLIKHQRKNMPDIPEQFWVEVAETLKSDALNKKIVAVYVRHFSIEEMKTIVAFYKTSVGKKYLQKLPEITQESMAVGRIWNREVGAQIAEKLKTADLKSMKK</sequence>
<name>A0A3B1CPL3_9ZZZZ</name>
<gene>
    <name evidence="2" type="ORF">MNBD_NITROSPIRAE01-941</name>
</gene>
<dbReference type="Pfam" id="PF09832">
    <property type="entry name" value="DUF2059"/>
    <property type="match status" value="1"/>
</dbReference>
<dbReference type="InterPro" id="IPR018637">
    <property type="entry name" value="DUF2059"/>
</dbReference>